<protein>
    <recommendedName>
        <fullName evidence="6">Phosphoribosylglycinamide formyltransferase</fullName>
        <ecNumber evidence="6">2.1.2.2</ecNumber>
    </recommendedName>
    <alternativeName>
        <fullName evidence="6">5'-phosphoribosylglycinamide transformylase</fullName>
    </alternativeName>
    <alternativeName>
        <fullName evidence="6">GAR transformylase</fullName>
        <shortName evidence="6">GART</shortName>
    </alternativeName>
</protein>
<evidence type="ECO:0000256" key="6">
    <source>
        <dbReference type="HAMAP-Rule" id="MF_01930"/>
    </source>
</evidence>
<evidence type="ECO:0000256" key="1">
    <source>
        <dbReference type="ARBA" id="ARBA00005054"/>
    </source>
</evidence>
<evidence type="ECO:0000259" key="7">
    <source>
        <dbReference type="Pfam" id="PF00551"/>
    </source>
</evidence>
<feature type="domain" description="Formyl transferase N-terminal" evidence="7">
    <location>
        <begin position="2"/>
        <end position="180"/>
    </location>
</feature>
<accession>A0A2V1GVM1</accession>
<feature type="binding site" evidence="6">
    <location>
        <begin position="88"/>
        <end position="91"/>
    </location>
    <ligand>
        <name>(6R)-10-formyltetrahydrofolate</name>
        <dbReference type="ChEBI" id="CHEBI:195366"/>
    </ligand>
</feature>
<comment type="pathway">
    <text evidence="1 6">Purine metabolism; IMP biosynthesis via de novo pathway; N(2)-formyl-N(1)-(5-phospho-D-ribosyl)glycinamide from N(1)-(5-phospho-D-ribosyl)glycinamide (10-formyl THF route): step 1/1.</text>
</comment>
<feature type="binding site" evidence="6">
    <location>
        <position position="105"/>
    </location>
    <ligand>
        <name>(6R)-10-formyltetrahydrofolate</name>
        <dbReference type="ChEBI" id="CHEBI:195366"/>
    </ligand>
</feature>
<name>A0A2V1GVM1_9GAMM</name>
<proteinExistence type="inferred from homology"/>
<comment type="similarity">
    <text evidence="4 6">Belongs to the GART family.</text>
</comment>
<dbReference type="PANTHER" id="PTHR43369:SF2">
    <property type="entry name" value="PHOSPHORIBOSYLGLYCINAMIDE FORMYLTRANSFERASE"/>
    <property type="match status" value="1"/>
</dbReference>
<dbReference type="GO" id="GO:0006189">
    <property type="term" value="P:'de novo' IMP biosynthetic process"/>
    <property type="evidence" value="ECO:0007669"/>
    <property type="project" value="UniProtKB-UniRule"/>
</dbReference>
<comment type="function">
    <text evidence="6">Catalyzes the transfer of a formyl group from 10-formyltetrahydrofolate to 5-phospho-ribosyl-glycinamide (GAR), producing 5-phospho-ribosyl-N-formylglycinamide (FGAR) and tetrahydrofolate.</text>
</comment>
<feature type="site" description="Raises pKa of active site His" evidence="6">
    <location>
        <position position="143"/>
    </location>
</feature>
<dbReference type="PROSITE" id="PS00373">
    <property type="entry name" value="GART"/>
    <property type="match status" value="1"/>
</dbReference>
<dbReference type="PANTHER" id="PTHR43369">
    <property type="entry name" value="PHOSPHORIBOSYLGLYCINAMIDE FORMYLTRANSFERASE"/>
    <property type="match status" value="1"/>
</dbReference>
<dbReference type="Gene3D" id="3.40.50.170">
    <property type="entry name" value="Formyl transferase, N-terminal domain"/>
    <property type="match status" value="1"/>
</dbReference>
<dbReference type="CDD" id="cd08645">
    <property type="entry name" value="FMT_core_GART"/>
    <property type="match status" value="1"/>
</dbReference>
<feature type="binding site" evidence="6">
    <location>
        <begin position="11"/>
        <end position="13"/>
    </location>
    <ligand>
        <name>N(1)-(5-phospho-beta-D-ribosyl)glycinamide</name>
        <dbReference type="ChEBI" id="CHEBI:143788"/>
    </ligand>
</feature>
<keyword evidence="9" id="KW-1185">Reference proteome</keyword>
<dbReference type="Proteomes" id="UP000244906">
    <property type="component" value="Unassembled WGS sequence"/>
</dbReference>
<dbReference type="EMBL" id="QDDL01000013">
    <property type="protein sequence ID" value="PVZ64389.1"/>
    <property type="molecule type" value="Genomic_DNA"/>
</dbReference>
<evidence type="ECO:0000256" key="5">
    <source>
        <dbReference type="ARBA" id="ARBA00047664"/>
    </source>
</evidence>
<evidence type="ECO:0000256" key="4">
    <source>
        <dbReference type="ARBA" id="ARBA00038440"/>
    </source>
</evidence>
<dbReference type="SUPFAM" id="SSF53328">
    <property type="entry name" value="Formyltransferase"/>
    <property type="match status" value="1"/>
</dbReference>
<dbReference type="InterPro" id="IPR036477">
    <property type="entry name" value="Formyl_transf_N_sf"/>
</dbReference>
<dbReference type="HAMAP" id="MF_01930">
    <property type="entry name" value="PurN"/>
    <property type="match status" value="1"/>
</dbReference>
<dbReference type="GO" id="GO:0005829">
    <property type="term" value="C:cytosol"/>
    <property type="evidence" value="ECO:0007669"/>
    <property type="project" value="TreeGrafter"/>
</dbReference>
<evidence type="ECO:0000313" key="8">
    <source>
        <dbReference type="EMBL" id="PVZ64389.1"/>
    </source>
</evidence>
<dbReference type="UniPathway" id="UPA00074">
    <property type="reaction ID" value="UER00126"/>
</dbReference>
<dbReference type="AlphaFoldDB" id="A0A2V1GVM1"/>
<reference evidence="8 9" key="1">
    <citation type="submission" date="2018-04" db="EMBL/GenBank/DDBJ databases">
        <title>Thalassorhabdus spongiae gen. nov., sp. nov., isolated from a marine sponge in South-West Iceland.</title>
        <authorList>
            <person name="Knobloch S."/>
            <person name="Daussin A."/>
            <person name="Johannsson R."/>
            <person name="Marteinsson V.T."/>
        </authorList>
    </citation>
    <scope>NUCLEOTIDE SEQUENCE [LARGE SCALE GENOMIC DNA]</scope>
    <source>
        <strain evidence="8 9">Hp12</strain>
    </source>
</reference>
<dbReference type="NCBIfam" id="TIGR00639">
    <property type="entry name" value="PurN"/>
    <property type="match status" value="1"/>
</dbReference>
<gene>
    <name evidence="6" type="primary">purN</name>
    <name evidence="8" type="ORF">DC094_19935</name>
</gene>
<dbReference type="InterPro" id="IPR004607">
    <property type="entry name" value="GART"/>
</dbReference>
<feature type="binding site" evidence="6">
    <location>
        <position position="63"/>
    </location>
    <ligand>
        <name>(6R)-10-formyltetrahydrofolate</name>
        <dbReference type="ChEBI" id="CHEBI:195366"/>
    </ligand>
</feature>
<dbReference type="OrthoDB" id="9806170at2"/>
<dbReference type="Pfam" id="PF00551">
    <property type="entry name" value="Formyl_trans_N"/>
    <property type="match status" value="1"/>
</dbReference>
<keyword evidence="2 6" id="KW-0808">Transferase</keyword>
<dbReference type="InterPro" id="IPR001555">
    <property type="entry name" value="GART_AS"/>
</dbReference>
<feature type="active site" description="Proton donor" evidence="6">
    <location>
        <position position="107"/>
    </location>
</feature>
<dbReference type="EC" id="2.1.2.2" evidence="6"/>
<keyword evidence="3 6" id="KW-0658">Purine biosynthesis</keyword>
<dbReference type="InterPro" id="IPR002376">
    <property type="entry name" value="Formyl_transf_N"/>
</dbReference>
<comment type="catalytic activity">
    <reaction evidence="5 6">
        <text>N(1)-(5-phospho-beta-D-ribosyl)glycinamide + (6R)-10-formyltetrahydrofolate = N(2)-formyl-N(1)-(5-phospho-beta-D-ribosyl)glycinamide + (6S)-5,6,7,8-tetrahydrofolate + H(+)</text>
        <dbReference type="Rhea" id="RHEA:15053"/>
        <dbReference type="ChEBI" id="CHEBI:15378"/>
        <dbReference type="ChEBI" id="CHEBI:57453"/>
        <dbReference type="ChEBI" id="CHEBI:143788"/>
        <dbReference type="ChEBI" id="CHEBI:147286"/>
        <dbReference type="ChEBI" id="CHEBI:195366"/>
        <dbReference type="EC" id="2.1.2.2"/>
    </reaction>
</comment>
<organism evidence="8 9">
    <name type="scientific">Pelagibaculum spongiae</name>
    <dbReference type="NCBI Taxonomy" id="2080658"/>
    <lineage>
        <taxon>Bacteria</taxon>
        <taxon>Pseudomonadati</taxon>
        <taxon>Pseudomonadota</taxon>
        <taxon>Gammaproteobacteria</taxon>
        <taxon>Oceanospirillales</taxon>
        <taxon>Pelagibaculum</taxon>
    </lineage>
</organism>
<comment type="caution">
    <text evidence="8">The sequence shown here is derived from an EMBL/GenBank/DDBJ whole genome shotgun (WGS) entry which is preliminary data.</text>
</comment>
<dbReference type="GO" id="GO:0004644">
    <property type="term" value="F:phosphoribosylglycinamide formyltransferase activity"/>
    <property type="evidence" value="ECO:0007669"/>
    <property type="project" value="UniProtKB-UniRule"/>
</dbReference>
<evidence type="ECO:0000256" key="2">
    <source>
        <dbReference type="ARBA" id="ARBA00022679"/>
    </source>
</evidence>
<evidence type="ECO:0000313" key="9">
    <source>
        <dbReference type="Proteomes" id="UP000244906"/>
    </source>
</evidence>
<evidence type="ECO:0000256" key="3">
    <source>
        <dbReference type="ARBA" id="ARBA00022755"/>
    </source>
</evidence>
<sequence length="215" mass="23637">MPVVVLLSGSGSNLQALIDSLANNQAVNLCAVISNNPNAYGLERAKAAGIDAVTLDHRQFSSREAYDHELQSVIDQFEPGLVVLAGFMRILTASFVERYHGRMLNIHPSLLPKYKGLNTHTKALQAGDAEHGLSIHFVTADLDGGPIVIQAKLAIDTTDDVNSLQQKIHHLEHRYYPQAVSWFAEKRVALKDDGVYLDQRLLGISGVQFDHSRSD</sequence>